<keyword evidence="1" id="KW-0697">Rotamase</keyword>
<accession>A0ABW5KPN8</accession>
<dbReference type="InterPro" id="IPR046357">
    <property type="entry name" value="PPIase_dom_sf"/>
</dbReference>
<evidence type="ECO:0000313" key="3">
    <source>
        <dbReference type="EMBL" id="MFD2550976.1"/>
    </source>
</evidence>
<dbReference type="Gene3D" id="3.10.50.40">
    <property type="match status" value="1"/>
</dbReference>
<dbReference type="GO" id="GO:0016853">
    <property type="term" value="F:isomerase activity"/>
    <property type="evidence" value="ECO:0007669"/>
    <property type="project" value="UniProtKB-KW"/>
</dbReference>
<comment type="caution">
    <text evidence="3">The sequence shown here is derived from an EMBL/GenBank/DDBJ whole genome shotgun (WGS) entry which is preliminary data.</text>
</comment>
<feature type="domain" description="PpiC" evidence="2">
    <location>
        <begin position="89"/>
        <end position="189"/>
    </location>
</feature>
<dbReference type="RefSeq" id="WP_376891965.1">
    <property type="nucleotide sequence ID" value="NZ_JBHULS010000001.1"/>
</dbReference>
<dbReference type="PROSITE" id="PS50198">
    <property type="entry name" value="PPIC_PPIASE_2"/>
    <property type="match status" value="1"/>
</dbReference>
<keyword evidence="1 3" id="KW-0413">Isomerase</keyword>
<dbReference type="SUPFAM" id="SSF54534">
    <property type="entry name" value="FKBP-like"/>
    <property type="match status" value="1"/>
</dbReference>
<sequence length="206" mass="23719">MNKLFILLFCVHLGMSAQNNTSPDFKDVKTPEDAASYLQANPSNKNQLIVFNKDNHQSDLAKKLFSTGLATVDGQFEKTHYKVVSRYKTTNYRASYIFIDGHKMSEQAAEDLIKEITKKYKSGIPFTSLAHQYSMDRNGNRNGDTGWFAPGTFNPDLEKVIMNVPRSQRDLFAFELKEKSWYYLVLNSYKPKEVKEIKVLKIVEKK</sequence>
<evidence type="ECO:0000256" key="1">
    <source>
        <dbReference type="PROSITE-ProRule" id="PRU00278"/>
    </source>
</evidence>
<protein>
    <submittedName>
        <fullName evidence="3">Peptidylprolyl isomerase</fullName>
    </submittedName>
</protein>
<gene>
    <name evidence="3" type="ORF">ACFSQP_04010</name>
</gene>
<name>A0ABW5KPN8_9FLAO</name>
<evidence type="ECO:0000313" key="4">
    <source>
        <dbReference type="Proteomes" id="UP001597472"/>
    </source>
</evidence>
<keyword evidence="4" id="KW-1185">Reference proteome</keyword>
<evidence type="ECO:0000259" key="2">
    <source>
        <dbReference type="PROSITE" id="PS50198"/>
    </source>
</evidence>
<dbReference type="Proteomes" id="UP001597472">
    <property type="component" value="Unassembled WGS sequence"/>
</dbReference>
<proteinExistence type="predicted"/>
<dbReference type="EMBL" id="JBHULS010000001">
    <property type="protein sequence ID" value="MFD2550976.1"/>
    <property type="molecule type" value="Genomic_DNA"/>
</dbReference>
<dbReference type="InterPro" id="IPR000297">
    <property type="entry name" value="PPIase_PpiC"/>
</dbReference>
<reference evidence="4" key="1">
    <citation type="journal article" date="2019" name="Int. J. Syst. Evol. Microbiol.">
        <title>The Global Catalogue of Microorganisms (GCM) 10K type strain sequencing project: providing services to taxonomists for standard genome sequencing and annotation.</title>
        <authorList>
            <consortium name="The Broad Institute Genomics Platform"/>
            <consortium name="The Broad Institute Genome Sequencing Center for Infectious Disease"/>
            <person name="Wu L."/>
            <person name="Ma J."/>
        </authorList>
    </citation>
    <scope>NUCLEOTIDE SEQUENCE [LARGE SCALE GENOMIC DNA]</scope>
    <source>
        <strain evidence="4">KCTC 42587</strain>
    </source>
</reference>
<organism evidence="3 4">
    <name type="scientific">Bizionia sediminis</name>
    <dbReference type="NCBI Taxonomy" id="1737064"/>
    <lineage>
        <taxon>Bacteria</taxon>
        <taxon>Pseudomonadati</taxon>
        <taxon>Bacteroidota</taxon>
        <taxon>Flavobacteriia</taxon>
        <taxon>Flavobacteriales</taxon>
        <taxon>Flavobacteriaceae</taxon>
        <taxon>Bizionia</taxon>
    </lineage>
</organism>
<dbReference type="Pfam" id="PF13616">
    <property type="entry name" value="Rotamase_3"/>
    <property type="match status" value="1"/>
</dbReference>